<reference evidence="3" key="1">
    <citation type="journal article" date="2020" name="Nat. Commun.">
        <title>Genome sequence of the cluster root forming white lupin.</title>
        <authorList>
            <person name="Hufnagel B."/>
            <person name="Marques A."/>
            <person name="Soriano A."/>
            <person name="Marques L."/>
            <person name="Divol F."/>
            <person name="Doumas P."/>
            <person name="Sallet E."/>
            <person name="Mancinotti D."/>
            <person name="Carrere S."/>
            <person name="Marande W."/>
            <person name="Arribat S."/>
            <person name="Keller J."/>
            <person name="Huneau C."/>
            <person name="Blein T."/>
            <person name="Aime D."/>
            <person name="Laguerre M."/>
            <person name="Taylor J."/>
            <person name="Schubert V."/>
            <person name="Nelson M."/>
            <person name="Geu-Flores F."/>
            <person name="Crespi M."/>
            <person name="Gallardo-Guerrero K."/>
            <person name="Delaux P.-M."/>
            <person name="Salse J."/>
            <person name="Berges H."/>
            <person name="Guyot R."/>
            <person name="Gouzy J."/>
            <person name="Peret B."/>
        </authorList>
    </citation>
    <scope>NUCLEOTIDE SEQUENCE [LARGE SCALE GENOMIC DNA]</scope>
    <source>
        <strain evidence="3">cv. Amiga</strain>
    </source>
</reference>
<feature type="transmembrane region" description="Helical" evidence="1">
    <location>
        <begin position="69"/>
        <end position="88"/>
    </location>
</feature>
<feature type="transmembrane region" description="Helical" evidence="1">
    <location>
        <begin position="7"/>
        <end position="33"/>
    </location>
</feature>
<proteinExistence type="predicted"/>
<protein>
    <recommendedName>
        <fullName evidence="4">Transmembrane protein</fullName>
    </recommendedName>
</protein>
<keyword evidence="1" id="KW-0472">Membrane</keyword>
<keyword evidence="1" id="KW-1133">Transmembrane helix</keyword>
<sequence length="135" mass="15292">MLSNLDLILLSFFHASFICFILLIIIFIILLALLVSSSFALLSISLLDLHHFSSLLCEYFKMVKGDLELGIVLTFIYLIKQALNYFLVSKPWPRSMVNEFQVIKAQQYSTSSSIHVLKTILSTTLISLQDSSLKS</sequence>
<dbReference type="Proteomes" id="UP000447434">
    <property type="component" value="Chromosome 22"/>
</dbReference>
<gene>
    <name evidence="2" type="ORF">Lalb_Chr22g0352241</name>
</gene>
<dbReference type="AlphaFoldDB" id="A0A6A4NFC0"/>
<comment type="caution">
    <text evidence="2">The sequence shown here is derived from an EMBL/GenBank/DDBJ whole genome shotgun (WGS) entry which is preliminary data.</text>
</comment>
<dbReference type="EMBL" id="WOCE01000022">
    <property type="protein sequence ID" value="KAE9588140.1"/>
    <property type="molecule type" value="Genomic_DNA"/>
</dbReference>
<evidence type="ECO:0000313" key="3">
    <source>
        <dbReference type="Proteomes" id="UP000447434"/>
    </source>
</evidence>
<accession>A0A6A4NFC0</accession>
<keyword evidence="1" id="KW-0812">Transmembrane</keyword>
<keyword evidence="3" id="KW-1185">Reference proteome</keyword>
<organism evidence="2 3">
    <name type="scientific">Lupinus albus</name>
    <name type="common">White lupine</name>
    <name type="synonym">Lupinus termis</name>
    <dbReference type="NCBI Taxonomy" id="3870"/>
    <lineage>
        <taxon>Eukaryota</taxon>
        <taxon>Viridiplantae</taxon>
        <taxon>Streptophyta</taxon>
        <taxon>Embryophyta</taxon>
        <taxon>Tracheophyta</taxon>
        <taxon>Spermatophyta</taxon>
        <taxon>Magnoliopsida</taxon>
        <taxon>eudicotyledons</taxon>
        <taxon>Gunneridae</taxon>
        <taxon>Pentapetalae</taxon>
        <taxon>rosids</taxon>
        <taxon>fabids</taxon>
        <taxon>Fabales</taxon>
        <taxon>Fabaceae</taxon>
        <taxon>Papilionoideae</taxon>
        <taxon>50 kb inversion clade</taxon>
        <taxon>genistoids sensu lato</taxon>
        <taxon>core genistoids</taxon>
        <taxon>Genisteae</taxon>
        <taxon>Lupinus</taxon>
    </lineage>
</organism>
<evidence type="ECO:0000256" key="1">
    <source>
        <dbReference type="SAM" id="Phobius"/>
    </source>
</evidence>
<evidence type="ECO:0008006" key="4">
    <source>
        <dbReference type="Google" id="ProtNLM"/>
    </source>
</evidence>
<name>A0A6A4NFC0_LUPAL</name>
<evidence type="ECO:0000313" key="2">
    <source>
        <dbReference type="EMBL" id="KAE9588140.1"/>
    </source>
</evidence>
<dbReference type="OrthoDB" id="1436082at2759"/>